<evidence type="ECO:0000313" key="2">
    <source>
        <dbReference type="EMBL" id="CAB4180022.1"/>
    </source>
</evidence>
<name>A0A6J5Q964_9CAUD</name>
<dbReference type="EMBL" id="LR797001">
    <property type="protein sequence ID" value="CAB4180022.1"/>
    <property type="molecule type" value="Genomic_DNA"/>
</dbReference>
<reference evidence="2" key="1">
    <citation type="submission" date="2020-05" db="EMBL/GenBank/DDBJ databases">
        <authorList>
            <person name="Chiriac C."/>
            <person name="Salcher M."/>
            <person name="Ghai R."/>
            <person name="Kavagutti S V."/>
        </authorList>
    </citation>
    <scope>NUCLEOTIDE SEQUENCE</scope>
</reference>
<feature type="region of interest" description="Disordered" evidence="1">
    <location>
        <begin position="175"/>
        <end position="229"/>
    </location>
</feature>
<gene>
    <name evidence="2" type="ORF">UFOVP1043_5</name>
</gene>
<protein>
    <submittedName>
        <fullName evidence="2">Uncharacterized protein</fullName>
    </submittedName>
</protein>
<organism evidence="2">
    <name type="scientific">uncultured Caudovirales phage</name>
    <dbReference type="NCBI Taxonomy" id="2100421"/>
    <lineage>
        <taxon>Viruses</taxon>
        <taxon>Duplodnaviria</taxon>
        <taxon>Heunggongvirae</taxon>
        <taxon>Uroviricota</taxon>
        <taxon>Caudoviricetes</taxon>
        <taxon>Peduoviridae</taxon>
        <taxon>Maltschvirus</taxon>
        <taxon>Maltschvirus maltsch</taxon>
    </lineage>
</organism>
<feature type="region of interest" description="Disordered" evidence="1">
    <location>
        <begin position="1"/>
        <end position="40"/>
    </location>
</feature>
<feature type="compositionally biased region" description="Low complexity" evidence="1">
    <location>
        <begin position="24"/>
        <end position="40"/>
    </location>
</feature>
<proteinExistence type="predicted"/>
<feature type="compositionally biased region" description="Polar residues" evidence="1">
    <location>
        <begin position="190"/>
        <end position="229"/>
    </location>
</feature>
<feature type="compositionally biased region" description="Gly residues" evidence="1">
    <location>
        <begin position="1"/>
        <end position="11"/>
    </location>
</feature>
<accession>A0A6J5Q964</accession>
<evidence type="ECO:0000256" key="1">
    <source>
        <dbReference type="SAM" id="MobiDB-lite"/>
    </source>
</evidence>
<sequence>MSGGGHNGGSGTPPPQSLDAIRKAGLPVGSGVSSVSSGASPVQNLDAVRAAGLPTTTTVTAPATDFLSILKSLQAKQTNPTLAAVEGAGLPTSGTAGTASPTGYADGGILGLGQGNINGQQLNTQNGYNNYASPSQGLMDYPQQGQPNQPLVPNVPPVQNNPNMGMDSSNTNMGFDNSGNDAGVGGQPVGQMQTPLQGQPPSMSQYMSPQGLQIQGNPTSMPVQRQQQR</sequence>